<name>A0A644XWM5_9ZZZZ</name>
<protein>
    <submittedName>
        <fullName evidence="1">Uncharacterized protein</fullName>
    </submittedName>
</protein>
<reference evidence="1" key="1">
    <citation type="submission" date="2019-08" db="EMBL/GenBank/DDBJ databases">
        <authorList>
            <person name="Kucharzyk K."/>
            <person name="Murdoch R.W."/>
            <person name="Higgins S."/>
            <person name="Loffler F."/>
        </authorList>
    </citation>
    <scope>NUCLEOTIDE SEQUENCE</scope>
</reference>
<dbReference type="InterPro" id="IPR025534">
    <property type="entry name" value="DUF4420"/>
</dbReference>
<proteinExistence type="predicted"/>
<sequence length="274" mass="31992">MDKRKELILVTRDTSKLSDVASSRFITISERKIEQQKYLLCFTLIDESVYEVYLKLCEDLIEQVKEETNTSRAQKIVLERFNLWKKMLERKPLSVDEYKGVLGELLLIRDLLQEGIPAVEVINAWTGPEFTEQDFVFPSSWYEAKAVTSGAMVVTINSAGQLDHPGDGWLCVYHLDKQQNEGVEELSIKKLVELLRKEFLSKDAEAQLLFDEKLYQFEYAPLTLEDNFWFTFSHKSLFKVTEDFPKLTHSMKRSEMQSIKYNLILSALEPWRVQ</sequence>
<dbReference type="AlphaFoldDB" id="A0A644XWM5"/>
<dbReference type="Pfam" id="PF14390">
    <property type="entry name" value="DUF4420"/>
    <property type="match status" value="1"/>
</dbReference>
<gene>
    <name evidence="1" type="ORF">SDC9_67016</name>
</gene>
<evidence type="ECO:0000313" key="1">
    <source>
        <dbReference type="EMBL" id="MPM20585.1"/>
    </source>
</evidence>
<accession>A0A644XWM5</accession>
<comment type="caution">
    <text evidence="1">The sequence shown here is derived from an EMBL/GenBank/DDBJ whole genome shotgun (WGS) entry which is preliminary data.</text>
</comment>
<dbReference type="EMBL" id="VSSQ01003416">
    <property type="protein sequence ID" value="MPM20585.1"/>
    <property type="molecule type" value="Genomic_DNA"/>
</dbReference>
<organism evidence="1">
    <name type="scientific">bioreactor metagenome</name>
    <dbReference type="NCBI Taxonomy" id="1076179"/>
    <lineage>
        <taxon>unclassified sequences</taxon>
        <taxon>metagenomes</taxon>
        <taxon>ecological metagenomes</taxon>
    </lineage>
</organism>